<dbReference type="AlphaFoldDB" id="A0A453SIF1"/>
<dbReference type="FunFam" id="3.30.40.10:FF:000127">
    <property type="entry name" value="E3 ubiquitin-protein ligase RNF181"/>
    <property type="match status" value="1"/>
</dbReference>
<dbReference type="GO" id="GO:0008270">
    <property type="term" value="F:zinc ion binding"/>
    <property type="evidence" value="ECO:0007669"/>
    <property type="project" value="UniProtKB-KW"/>
</dbReference>
<feature type="compositionally biased region" description="Gly residues" evidence="9">
    <location>
        <begin position="144"/>
        <end position="156"/>
    </location>
</feature>
<evidence type="ECO:0000256" key="3">
    <source>
        <dbReference type="ARBA" id="ARBA00022679"/>
    </source>
</evidence>
<keyword evidence="12" id="KW-1185">Reference proteome</keyword>
<dbReference type="SMART" id="SM00184">
    <property type="entry name" value="RING"/>
    <property type="match status" value="1"/>
</dbReference>
<keyword evidence="7" id="KW-0862">Zinc</keyword>
<proteinExistence type="predicted"/>
<dbReference type="Gene3D" id="3.30.40.10">
    <property type="entry name" value="Zinc/RING finger domain, C3HC4 (zinc finger)"/>
    <property type="match status" value="1"/>
</dbReference>
<dbReference type="PANTHER" id="PTHR15710:SF242">
    <property type="entry name" value="OS06G0633500 PROTEIN"/>
    <property type="match status" value="1"/>
</dbReference>
<reference evidence="12" key="2">
    <citation type="journal article" date="2017" name="Nat. Plants">
        <title>The Aegilops tauschii genome reveals multiple impacts of transposons.</title>
        <authorList>
            <person name="Zhao G."/>
            <person name="Zou C."/>
            <person name="Li K."/>
            <person name="Wang K."/>
            <person name="Li T."/>
            <person name="Gao L."/>
            <person name="Zhang X."/>
            <person name="Wang H."/>
            <person name="Yang Z."/>
            <person name="Liu X."/>
            <person name="Jiang W."/>
            <person name="Mao L."/>
            <person name="Kong X."/>
            <person name="Jiao Y."/>
            <person name="Jia J."/>
        </authorList>
    </citation>
    <scope>NUCLEOTIDE SEQUENCE [LARGE SCALE GENOMIC DNA]</scope>
    <source>
        <strain evidence="12">cv. AL8/78</strain>
    </source>
</reference>
<evidence type="ECO:0000256" key="2">
    <source>
        <dbReference type="ARBA" id="ARBA00012483"/>
    </source>
</evidence>
<dbReference type="PANTHER" id="PTHR15710">
    <property type="entry name" value="E3 UBIQUITIN-PROTEIN LIGASE PRAJA"/>
    <property type="match status" value="1"/>
</dbReference>
<evidence type="ECO:0000313" key="12">
    <source>
        <dbReference type="Proteomes" id="UP000015105"/>
    </source>
</evidence>
<keyword evidence="5 8" id="KW-0863">Zinc-finger</keyword>
<evidence type="ECO:0000256" key="5">
    <source>
        <dbReference type="ARBA" id="ARBA00022771"/>
    </source>
</evidence>
<evidence type="ECO:0000256" key="6">
    <source>
        <dbReference type="ARBA" id="ARBA00022786"/>
    </source>
</evidence>
<dbReference type="GO" id="GO:0061630">
    <property type="term" value="F:ubiquitin protein ligase activity"/>
    <property type="evidence" value="ECO:0007669"/>
    <property type="project" value="UniProtKB-EC"/>
</dbReference>
<protein>
    <recommendedName>
        <fullName evidence="2">RING-type E3 ubiquitin transferase</fullName>
        <ecNumber evidence="2">2.3.2.27</ecNumber>
    </recommendedName>
</protein>
<keyword evidence="3" id="KW-0808">Transferase</keyword>
<reference evidence="11" key="4">
    <citation type="submission" date="2019-03" db="UniProtKB">
        <authorList>
            <consortium name="EnsemblPlants"/>
        </authorList>
    </citation>
    <scope>IDENTIFICATION</scope>
</reference>
<evidence type="ECO:0000259" key="10">
    <source>
        <dbReference type="PROSITE" id="PS50089"/>
    </source>
</evidence>
<evidence type="ECO:0000256" key="9">
    <source>
        <dbReference type="SAM" id="MobiDB-lite"/>
    </source>
</evidence>
<keyword evidence="6" id="KW-0833">Ubl conjugation pathway</keyword>
<evidence type="ECO:0000313" key="11">
    <source>
        <dbReference type="EnsemblPlants" id="AET7Gv20953500.1"/>
    </source>
</evidence>
<dbReference type="STRING" id="200361.A0A453SIF1"/>
<dbReference type="SUPFAM" id="SSF57850">
    <property type="entry name" value="RING/U-box"/>
    <property type="match status" value="1"/>
</dbReference>
<sequence length="337" mass="36406">VPLLQRRRRRHGGARRRVLPRHRRGRPGVARGALLPLLLRRLFEEEEHHFTHSDISPDFDIESQTLTPAPGSPFSFDSDHDLDLDLSLGLGRLSPSFLRMRSPSPARSPPFWDCLEEDLADDLADGLEWEEIADADDAGDASVPGGGGGGGAGGGGDADADVFGFLSEREILGVMEGIDSGEDESMFSDEPPFDFGDEGPELDDIFRSVGWEVLPVPLDDDEFEVLPGHMADVTVGGAPPAARAAVERLQVVAISGEEAAQGCAVCKDGIVQGELATRLPCAHFYHGACIGPWLAIRNSCPVCRYELPTDDPDYEQRRARRRSAGGSTAQLGTPMQM</sequence>
<keyword evidence="4" id="KW-0479">Metal-binding</keyword>
<reference evidence="12" key="1">
    <citation type="journal article" date="2014" name="Science">
        <title>Ancient hybridizations among the ancestral genomes of bread wheat.</title>
        <authorList>
            <consortium name="International Wheat Genome Sequencing Consortium,"/>
            <person name="Marcussen T."/>
            <person name="Sandve S.R."/>
            <person name="Heier L."/>
            <person name="Spannagl M."/>
            <person name="Pfeifer M."/>
            <person name="Jakobsen K.S."/>
            <person name="Wulff B.B."/>
            <person name="Steuernagel B."/>
            <person name="Mayer K.F."/>
            <person name="Olsen O.A."/>
        </authorList>
    </citation>
    <scope>NUCLEOTIDE SEQUENCE [LARGE SCALE GENOMIC DNA]</scope>
    <source>
        <strain evidence="12">cv. AL8/78</strain>
    </source>
</reference>
<dbReference type="EC" id="2.3.2.27" evidence="2"/>
<evidence type="ECO:0000256" key="4">
    <source>
        <dbReference type="ARBA" id="ARBA00022723"/>
    </source>
</evidence>
<dbReference type="Gramene" id="AET7Gv20953500.1">
    <property type="protein sequence ID" value="AET7Gv20953500.1"/>
    <property type="gene ID" value="AET7Gv20953500"/>
</dbReference>
<dbReference type="InterPro" id="IPR013083">
    <property type="entry name" value="Znf_RING/FYVE/PHD"/>
</dbReference>
<name>A0A453SIF1_AEGTS</name>
<dbReference type="Pfam" id="PF13639">
    <property type="entry name" value="zf-RING_2"/>
    <property type="match status" value="1"/>
</dbReference>
<dbReference type="GO" id="GO:0005737">
    <property type="term" value="C:cytoplasm"/>
    <property type="evidence" value="ECO:0007669"/>
    <property type="project" value="TreeGrafter"/>
</dbReference>
<evidence type="ECO:0000256" key="8">
    <source>
        <dbReference type="PROSITE-ProRule" id="PRU00175"/>
    </source>
</evidence>
<dbReference type="Proteomes" id="UP000015105">
    <property type="component" value="Chromosome 7D"/>
</dbReference>
<dbReference type="InterPro" id="IPR001841">
    <property type="entry name" value="Znf_RING"/>
</dbReference>
<evidence type="ECO:0000256" key="7">
    <source>
        <dbReference type="ARBA" id="ARBA00022833"/>
    </source>
</evidence>
<feature type="domain" description="RING-type" evidence="10">
    <location>
        <begin position="263"/>
        <end position="304"/>
    </location>
</feature>
<feature type="region of interest" description="Disordered" evidence="9">
    <location>
        <begin position="1"/>
        <end position="25"/>
    </location>
</feature>
<organism evidence="11 12">
    <name type="scientific">Aegilops tauschii subsp. strangulata</name>
    <name type="common">Goatgrass</name>
    <dbReference type="NCBI Taxonomy" id="200361"/>
    <lineage>
        <taxon>Eukaryota</taxon>
        <taxon>Viridiplantae</taxon>
        <taxon>Streptophyta</taxon>
        <taxon>Embryophyta</taxon>
        <taxon>Tracheophyta</taxon>
        <taxon>Spermatophyta</taxon>
        <taxon>Magnoliopsida</taxon>
        <taxon>Liliopsida</taxon>
        <taxon>Poales</taxon>
        <taxon>Poaceae</taxon>
        <taxon>BOP clade</taxon>
        <taxon>Pooideae</taxon>
        <taxon>Triticodae</taxon>
        <taxon>Triticeae</taxon>
        <taxon>Triticinae</taxon>
        <taxon>Aegilops</taxon>
    </lineage>
</organism>
<reference evidence="11" key="3">
    <citation type="journal article" date="2017" name="Nature">
        <title>Genome sequence of the progenitor of the wheat D genome Aegilops tauschii.</title>
        <authorList>
            <person name="Luo M.C."/>
            <person name="Gu Y.Q."/>
            <person name="Puiu D."/>
            <person name="Wang H."/>
            <person name="Twardziok S.O."/>
            <person name="Deal K.R."/>
            <person name="Huo N."/>
            <person name="Zhu T."/>
            <person name="Wang L."/>
            <person name="Wang Y."/>
            <person name="McGuire P.E."/>
            <person name="Liu S."/>
            <person name="Long H."/>
            <person name="Ramasamy R.K."/>
            <person name="Rodriguez J.C."/>
            <person name="Van S.L."/>
            <person name="Yuan L."/>
            <person name="Wang Z."/>
            <person name="Xia Z."/>
            <person name="Xiao L."/>
            <person name="Anderson O.D."/>
            <person name="Ouyang S."/>
            <person name="Liang Y."/>
            <person name="Zimin A.V."/>
            <person name="Pertea G."/>
            <person name="Qi P."/>
            <person name="Bennetzen J.L."/>
            <person name="Dai X."/>
            <person name="Dawson M.W."/>
            <person name="Muller H.G."/>
            <person name="Kugler K."/>
            <person name="Rivarola-Duarte L."/>
            <person name="Spannagl M."/>
            <person name="Mayer K.F.X."/>
            <person name="Lu F.H."/>
            <person name="Bevan M.W."/>
            <person name="Leroy P."/>
            <person name="Li P."/>
            <person name="You F.M."/>
            <person name="Sun Q."/>
            <person name="Liu Z."/>
            <person name="Lyons E."/>
            <person name="Wicker T."/>
            <person name="Salzberg S.L."/>
            <person name="Devos K.M."/>
            <person name="Dvorak J."/>
        </authorList>
    </citation>
    <scope>NUCLEOTIDE SEQUENCE [LARGE SCALE GENOMIC DNA]</scope>
    <source>
        <strain evidence="11">cv. AL8/78</strain>
    </source>
</reference>
<feature type="region of interest" description="Disordered" evidence="9">
    <location>
        <begin position="137"/>
        <end position="156"/>
    </location>
</feature>
<dbReference type="EnsemblPlants" id="AET7Gv20953500.1">
    <property type="protein sequence ID" value="AET7Gv20953500.1"/>
    <property type="gene ID" value="AET7Gv20953500"/>
</dbReference>
<accession>A0A453SIF1</accession>
<evidence type="ECO:0000256" key="1">
    <source>
        <dbReference type="ARBA" id="ARBA00000900"/>
    </source>
</evidence>
<dbReference type="GO" id="GO:0016567">
    <property type="term" value="P:protein ubiquitination"/>
    <property type="evidence" value="ECO:0007669"/>
    <property type="project" value="TreeGrafter"/>
</dbReference>
<comment type="catalytic activity">
    <reaction evidence="1">
        <text>S-ubiquitinyl-[E2 ubiquitin-conjugating enzyme]-L-cysteine + [acceptor protein]-L-lysine = [E2 ubiquitin-conjugating enzyme]-L-cysteine + N(6)-ubiquitinyl-[acceptor protein]-L-lysine.</text>
        <dbReference type="EC" id="2.3.2.27"/>
    </reaction>
</comment>
<reference evidence="11" key="5">
    <citation type="journal article" date="2021" name="G3 (Bethesda)">
        <title>Aegilops tauschii genome assembly Aet v5.0 features greater sequence contiguity and improved annotation.</title>
        <authorList>
            <person name="Wang L."/>
            <person name="Zhu T."/>
            <person name="Rodriguez J.C."/>
            <person name="Deal K.R."/>
            <person name="Dubcovsky J."/>
            <person name="McGuire P.E."/>
            <person name="Lux T."/>
            <person name="Spannagl M."/>
            <person name="Mayer K.F.X."/>
            <person name="Baldrich P."/>
            <person name="Meyers B.C."/>
            <person name="Huo N."/>
            <person name="Gu Y.Q."/>
            <person name="Zhou H."/>
            <person name="Devos K.M."/>
            <person name="Bennetzen J.L."/>
            <person name="Unver T."/>
            <person name="Budak H."/>
            <person name="Gulick P.J."/>
            <person name="Galiba G."/>
            <person name="Kalapos B."/>
            <person name="Nelson D.R."/>
            <person name="Li P."/>
            <person name="You F.M."/>
            <person name="Luo M.C."/>
            <person name="Dvorak J."/>
        </authorList>
    </citation>
    <scope>NUCLEOTIDE SEQUENCE [LARGE SCALE GENOMIC DNA]</scope>
    <source>
        <strain evidence="11">cv. AL8/78</strain>
    </source>
</reference>
<dbReference type="PROSITE" id="PS50089">
    <property type="entry name" value="ZF_RING_2"/>
    <property type="match status" value="1"/>
</dbReference>